<accession>A0A930VI85</accession>
<keyword evidence="2" id="KW-0732">Signal</keyword>
<dbReference type="RefSeq" id="WP_194708541.1">
    <property type="nucleotide sequence ID" value="NZ_JADKPN010000015.1"/>
</dbReference>
<dbReference type="GO" id="GO:0008233">
    <property type="term" value="F:peptidase activity"/>
    <property type="evidence" value="ECO:0007669"/>
    <property type="project" value="InterPro"/>
</dbReference>
<comment type="caution">
    <text evidence="4">The sequence shown here is derived from an EMBL/GenBank/DDBJ whole genome shotgun (WGS) entry which is preliminary data.</text>
</comment>
<dbReference type="PANTHER" id="PTHR34385:SF1">
    <property type="entry name" value="PEPTIDOGLYCAN L-ALANYL-D-GLUTAMATE ENDOPEPTIDASE CWLK"/>
    <property type="match status" value="1"/>
</dbReference>
<evidence type="ECO:0000313" key="5">
    <source>
        <dbReference type="Proteomes" id="UP000640489"/>
    </source>
</evidence>
<dbReference type="InterPro" id="IPR003709">
    <property type="entry name" value="VanY-like_core_dom"/>
</dbReference>
<evidence type="ECO:0000256" key="1">
    <source>
        <dbReference type="SAM" id="MobiDB-lite"/>
    </source>
</evidence>
<dbReference type="Proteomes" id="UP000640489">
    <property type="component" value="Unassembled WGS sequence"/>
</dbReference>
<name>A0A930VI85_9ACTN</name>
<feature type="signal peptide" evidence="2">
    <location>
        <begin position="1"/>
        <end position="20"/>
    </location>
</feature>
<dbReference type="InterPro" id="IPR009045">
    <property type="entry name" value="Zn_M74/Hedgehog-like"/>
</dbReference>
<dbReference type="PANTHER" id="PTHR34385">
    <property type="entry name" value="D-ALANYL-D-ALANINE CARBOXYPEPTIDASE"/>
    <property type="match status" value="1"/>
</dbReference>
<dbReference type="InterPro" id="IPR052179">
    <property type="entry name" value="DD-CPase-like"/>
</dbReference>
<evidence type="ECO:0000259" key="3">
    <source>
        <dbReference type="Pfam" id="PF02557"/>
    </source>
</evidence>
<feature type="domain" description="D-alanyl-D-alanine carboxypeptidase-like core" evidence="3">
    <location>
        <begin position="63"/>
        <end position="165"/>
    </location>
</feature>
<reference evidence="4" key="1">
    <citation type="submission" date="2020-11" db="EMBL/GenBank/DDBJ databases">
        <title>Nocardioides sp. nov., isolated from Soil of Cynanchum wilfordii Hemsley rhizosphere.</title>
        <authorList>
            <person name="Lee J.-S."/>
            <person name="Suh M.K."/>
            <person name="Kim J.-S."/>
        </authorList>
    </citation>
    <scope>NUCLEOTIDE SEQUENCE</scope>
    <source>
        <strain evidence="4">KCTC 19275</strain>
    </source>
</reference>
<dbReference type="GO" id="GO:0006508">
    <property type="term" value="P:proteolysis"/>
    <property type="evidence" value="ECO:0007669"/>
    <property type="project" value="InterPro"/>
</dbReference>
<dbReference type="Gene3D" id="3.30.1380.10">
    <property type="match status" value="1"/>
</dbReference>
<dbReference type="SUPFAM" id="SSF55166">
    <property type="entry name" value="Hedgehog/DD-peptidase"/>
    <property type="match status" value="1"/>
</dbReference>
<proteinExistence type="predicted"/>
<gene>
    <name evidence="4" type="ORF">ISU07_19645</name>
</gene>
<sequence length="185" mass="19517">MTSRIAVLPVTVLVALLVTACGSPEPDPVDPAERGPSVVRPLADGSPDIPGRPPRGGDPSVDRLDPDLLAAVKAAMRDARADGVAMTITSGWRSRAHQQRLFDEAVAEYGSESEASRWVAPPDSSAHVTGDAVDIGPKEADAWLVEHGAAYGLCQIFANEAWHFELATTPGGVCPDLLPDGSYRR</sequence>
<keyword evidence="5" id="KW-1185">Reference proteome</keyword>
<dbReference type="Pfam" id="PF02557">
    <property type="entry name" value="VanY"/>
    <property type="match status" value="1"/>
</dbReference>
<dbReference type="AlphaFoldDB" id="A0A930VI85"/>
<dbReference type="EMBL" id="JADKPN010000015">
    <property type="protein sequence ID" value="MBF4765353.1"/>
    <property type="molecule type" value="Genomic_DNA"/>
</dbReference>
<protein>
    <submittedName>
        <fullName evidence="4">M15 family metallopeptidase</fullName>
    </submittedName>
</protein>
<organism evidence="4 5">
    <name type="scientific">Nocardioides islandensis</name>
    <dbReference type="NCBI Taxonomy" id="433663"/>
    <lineage>
        <taxon>Bacteria</taxon>
        <taxon>Bacillati</taxon>
        <taxon>Actinomycetota</taxon>
        <taxon>Actinomycetes</taxon>
        <taxon>Propionibacteriales</taxon>
        <taxon>Nocardioidaceae</taxon>
        <taxon>Nocardioides</taxon>
    </lineage>
</organism>
<feature type="region of interest" description="Disordered" evidence="1">
    <location>
        <begin position="24"/>
        <end position="63"/>
    </location>
</feature>
<feature type="chain" id="PRO_5039125486" evidence="2">
    <location>
        <begin position="21"/>
        <end position="185"/>
    </location>
</feature>
<evidence type="ECO:0000256" key="2">
    <source>
        <dbReference type="SAM" id="SignalP"/>
    </source>
</evidence>
<evidence type="ECO:0000313" key="4">
    <source>
        <dbReference type="EMBL" id="MBF4765353.1"/>
    </source>
</evidence>
<dbReference type="CDD" id="cd14846">
    <property type="entry name" value="Peptidase_M15_like"/>
    <property type="match status" value="1"/>
</dbReference>
<dbReference type="PROSITE" id="PS51257">
    <property type="entry name" value="PROKAR_LIPOPROTEIN"/>
    <property type="match status" value="1"/>
</dbReference>